<evidence type="ECO:0000313" key="3">
    <source>
        <dbReference type="Proteomes" id="UP000186705"/>
    </source>
</evidence>
<dbReference type="InterPro" id="IPR027417">
    <property type="entry name" value="P-loop_NTPase"/>
</dbReference>
<dbReference type="Pfam" id="PF01935">
    <property type="entry name" value="DUF87"/>
    <property type="match status" value="1"/>
</dbReference>
<evidence type="ECO:0000313" key="2">
    <source>
        <dbReference type="EMBL" id="OLU47534.1"/>
    </source>
</evidence>
<dbReference type="InterPro" id="IPR008571">
    <property type="entry name" value="HerA-like"/>
</dbReference>
<dbReference type="GeneID" id="78274822"/>
<dbReference type="PANTHER" id="PTHR42957:SF1">
    <property type="entry name" value="HELICASE MJ1565-RELATED"/>
    <property type="match status" value="1"/>
</dbReference>
<gene>
    <name evidence="2" type="ORF">BO225_02525</name>
</gene>
<dbReference type="EMBL" id="MPKA01000045">
    <property type="protein sequence ID" value="OLU47534.1"/>
    <property type="molecule type" value="Genomic_DNA"/>
</dbReference>
<accession>A0A1U7NPH3</accession>
<dbReference type="PANTHER" id="PTHR42957">
    <property type="entry name" value="HELICASE MJ1565-RELATED"/>
    <property type="match status" value="1"/>
</dbReference>
<reference evidence="2 3" key="1">
    <citation type="submission" date="2016-11" db="EMBL/GenBank/DDBJ databases">
        <title>Description of two novel members of the family Erysipelotrichaceae: Ileibacterium lipovorans gen. nov., sp. nov. and Dubosiella newyorkensis, gen. nov., sp. nov.</title>
        <authorList>
            <person name="Cox L.M."/>
            <person name="Sohn J."/>
            <person name="Tyrrell K.L."/>
            <person name="Citron D.M."/>
            <person name="Lawson P.A."/>
            <person name="Patel N.B."/>
            <person name="Iizumi T."/>
            <person name="Perez-Perez G.I."/>
            <person name="Goldstein E.J."/>
            <person name="Blaser M.J."/>
        </authorList>
    </citation>
    <scope>NUCLEOTIDE SEQUENCE [LARGE SCALE GENOMIC DNA]</scope>
    <source>
        <strain evidence="2 3">NYU-BL-A4</strain>
    </source>
</reference>
<protein>
    <recommendedName>
        <fullName evidence="1">Helicase HerA central domain-containing protein</fullName>
    </recommendedName>
</protein>
<comment type="caution">
    <text evidence="2">The sequence shown here is derived from an EMBL/GenBank/DDBJ whole genome shotgun (WGS) entry which is preliminary data.</text>
</comment>
<dbReference type="InterPro" id="IPR002789">
    <property type="entry name" value="HerA_central"/>
</dbReference>
<evidence type="ECO:0000259" key="1">
    <source>
        <dbReference type="Pfam" id="PF01935"/>
    </source>
</evidence>
<dbReference type="Gene3D" id="3.40.50.300">
    <property type="entry name" value="P-loop containing nucleotide triphosphate hydrolases"/>
    <property type="match status" value="2"/>
</dbReference>
<dbReference type="Proteomes" id="UP000186705">
    <property type="component" value="Unassembled WGS sequence"/>
</dbReference>
<proteinExistence type="predicted"/>
<sequence length="1795" mass="205804">MSNEYKNMENNITKEQNDAFYMWIAKTIYDFFKNLAAAKALEDGEKFYLNLSNPEEVEGIYNALCKLAKKLKLNQVFELNGYETLEISISGSIQVIVCPKDNAVSDGFFAKLRNLNRTMLILDYAPIDTIESGAVSLKATGYPFSPKDLQTELSDSIKRSNFNEVEKGVLMYSLDEIINDQYEDSSSLYLFKPIIVILENGKLKDSDYYGLHLLPDERFLQKKLSKAEIKRIYDENKKIYLNLDDVFQYQNIKEALEGKYKRKLISELEKKKDNNEEWFSDLSYEKVKKNEIQSNQSELDLDRLIIETYSDENGLVEPLESFVRHEGETKAKKRNIHLLIFNPEPYKTVNLKISYPKLLSSFEWAKTGSSKIDTVLSDNKKSVLVKIDADFIGVYSLKMVRDRENNISKEKVNFFVEILGIDSIYLEPYKTCFLVSKYKKSQSVSNLPITLLWDQELFFEGKNIDSVKLETLEPNSIYPIQYNEKLELKLDGNDYEAHIDFGIKVGLIEVPLRLNTEIQKKLTLNDEAIHILTLQKQKSFKYYSYNGKTTIELENVAYSVSKALNHFFDMEQKIIAEQMFASEISEDSLIPIELDLPEEIKQAYLSLLDQFRKEKTIPSLAYYNDDLRRVATEYIEKVKTYLSNINPGNTLTVPNMGVLQLGTVFNQDDHTIYFTPFHPLNMLYRLKLSAIALEGGFDALDWKNTSENVLMKMLSSLYLVPYINMSINQLYKVIEAKSTLEWVCYGLANDDRFKAEQNFVSKIVREKIKQFIEHFPFLFSGLTNDILAIKLVNMGTGSEALKGIIEFYIGEIKTHKSVDDMISMNIYIYLQEGVVSAFEVLRNINSLTRYLMNSSYVENKFIADLEVILSSKIHCYNVRDIDDAFVYSHLTFFEMKDSDEQASARSINMNTGLSLNGLVSGLSSTHDGIWYKTGFGLKNSVKNDLSCFSDTLNSLYRVFNTSNGYEEGLTIITQLAENQKKKLEKLYKQTNWVVLIEPKIDLSFFTSDRNSKDVMIIHYSDQLSNSNGYDDITVTAKSDQYCEIIKEELLDKGVLADASEIRQIVNLFNVVSGNWLLRMISNDRKSNNQFSREKLSILSAMKVCLAFFETDQIIWVPISMEEMLRVSGSTGLSRNDGVLSAKNLGFEGGVTSDDLLLVGFRITESEGGTIPVYLYPVEVKIGFNGNNVLDKAKKQVQHTSQGLYGALQNTGGPNMKVELLKNYFIKQILLFIEKFDLYEVDPSINWNYLLYNIRTKLINDEFKFDSFDQSYIGKGAIITFTKDCTEPSKELKEDILYLSFSELEGYNFLVKSVERIKRKMSCHFQTCSDRGMEDNFSTDEPDSWDGYDINEHDPGIFINANNQGNGGPNISVIQDPPIEIKELEQVSLAEENKDEFEQYKDEEEKETHGMTILLGTDISNGKDVIWEPNNTEKLFHTNTGIIGTMGTGKTQCTKSIITQLIQNRKYNFSSEDLGILIFDYKGDYNESKEDFVEITKARVFQPYHLPFNPFSLIESKQFRPLLPTHTAGTFVATISKAYSLGVKQSNILKNCIKKAYEEKGIISNDPNTWSKEPPTFHNVYNVYISDEEINHNDSLGAAMDELHEYEVFESDPKKTESLYGLLNGVVVIELDGYNPQLQNLIAAITLDLFYAQMQAKGSSRLDNIYRQLTKFVLVDEAENFMSLNFPSLNKVMKEGREFGVGMILSTQSLSHFNNSETDYSKYILTWIVHNVSDLSNNDIGFVFKTKPKSPETEKIKLEISQLIKHHSLVKVGNGDPIKIEDYPFWKLYKKWKNKN</sequence>
<dbReference type="STRING" id="1862672.BO225_02525"/>
<organism evidence="2 3">
    <name type="scientific">Dubosiella newyorkensis</name>
    <dbReference type="NCBI Taxonomy" id="1862672"/>
    <lineage>
        <taxon>Bacteria</taxon>
        <taxon>Bacillati</taxon>
        <taxon>Bacillota</taxon>
        <taxon>Erysipelotrichia</taxon>
        <taxon>Erysipelotrichales</taxon>
        <taxon>Erysipelotrichaceae</taxon>
        <taxon>Dubosiella</taxon>
    </lineage>
</organism>
<keyword evidence="3" id="KW-1185">Reference proteome</keyword>
<dbReference type="SUPFAM" id="SSF52540">
    <property type="entry name" value="P-loop containing nucleoside triphosphate hydrolases"/>
    <property type="match status" value="1"/>
</dbReference>
<dbReference type="OrthoDB" id="9758751at2"/>
<feature type="domain" description="Helicase HerA central" evidence="1">
    <location>
        <begin position="1432"/>
        <end position="1645"/>
    </location>
</feature>
<dbReference type="RefSeq" id="WP_076340719.1">
    <property type="nucleotide sequence ID" value="NZ_CAOQIG010000010.1"/>
</dbReference>
<name>A0A1U7NPH3_9FIRM</name>